<dbReference type="Proteomes" id="UP000554482">
    <property type="component" value="Unassembled WGS sequence"/>
</dbReference>
<sequence>MVASAATAAFFPVATATKASIVPGGGSDNLDTRGINLSKPASSSSGGLKVKANAQATPKINGTSISYPPSSERLKNSDETTIAPARTFINQLPDWSVLLTAITAMFLAAEKQWTLLDWKPRRSDMLVDPFGLGKIVQDGLVFQQNFSIRSYEIGVDGTTSIESFMNHLQETALNHAKTVGLLGDGFGSTEAMSQRNLIWVVAKMQILVNRYPTWGDTVQVDTWVAANGKNGMRRDWLVRDGNTGETLARASSLWVMMNTSTRRLSKIPDDVRVQIEPYFMDCAPIVDEDGRKLPKLNETTADYVQNGLTPRWNDLDLNQHVNNVKYIGWILESSVSMLENHELAGITLEYRKECRKDNVLESLTAASKDAKGWPECVHLLRLDSGAEVVRGRTMWRPKRINNFGSVGKIPTEGV</sequence>
<evidence type="ECO:0000256" key="2">
    <source>
        <dbReference type="ARBA" id="ARBA00006500"/>
    </source>
</evidence>
<dbReference type="InterPro" id="IPR021113">
    <property type="entry name" value="Acyl-ACP-thioesterase_N"/>
</dbReference>
<keyword evidence="3 11" id="KW-0444">Lipid biosynthesis</keyword>
<evidence type="ECO:0000259" key="14">
    <source>
        <dbReference type="Pfam" id="PF12590"/>
    </source>
</evidence>
<dbReference type="InterPro" id="IPR002864">
    <property type="entry name" value="Acyl-ACP_thioesterase_NHD"/>
</dbReference>
<proteinExistence type="inferred from homology"/>
<feature type="domain" description="Acyl-ACP thioesterase-like C-terminal" evidence="15">
    <location>
        <begin position="299"/>
        <end position="396"/>
    </location>
</feature>
<dbReference type="Pfam" id="PF01643">
    <property type="entry name" value="Acyl-ACP_TE"/>
    <property type="match status" value="1"/>
</dbReference>
<gene>
    <name evidence="16" type="ORF">FRX31_005160</name>
</gene>
<reference evidence="16 17" key="1">
    <citation type="submission" date="2020-06" db="EMBL/GenBank/DDBJ databases">
        <title>Transcriptomic and genomic resources for Thalictrum thalictroides and T. hernandezii: Facilitating candidate gene discovery in an emerging model plant lineage.</title>
        <authorList>
            <person name="Arias T."/>
            <person name="Riano-Pachon D.M."/>
            <person name="Di Stilio V.S."/>
        </authorList>
    </citation>
    <scope>NUCLEOTIDE SEQUENCE [LARGE SCALE GENOMIC DNA]</scope>
    <source>
        <strain evidence="17">cv. WT478/WT964</strain>
        <tissue evidence="16">Leaves</tissue>
    </source>
</reference>
<dbReference type="Pfam" id="PF12590">
    <property type="entry name" value="Acyl-thio_N"/>
    <property type="match status" value="1"/>
</dbReference>
<evidence type="ECO:0000256" key="1">
    <source>
        <dbReference type="ARBA" id="ARBA00004229"/>
    </source>
</evidence>
<evidence type="ECO:0000256" key="9">
    <source>
        <dbReference type="ARBA" id="ARBA00023098"/>
    </source>
</evidence>
<dbReference type="GO" id="GO:0000036">
    <property type="term" value="F:acyl carrier activity"/>
    <property type="evidence" value="ECO:0007669"/>
    <property type="project" value="TreeGrafter"/>
</dbReference>
<dbReference type="Gene3D" id="3.10.129.10">
    <property type="entry name" value="Hotdog Thioesterase"/>
    <property type="match status" value="1"/>
</dbReference>
<feature type="domain" description="Acyl-ACP thioesterase N-terminal hotdog" evidence="13">
    <location>
        <begin position="139"/>
        <end position="273"/>
    </location>
</feature>
<keyword evidence="9 11" id="KW-0443">Lipid metabolism</keyword>
<dbReference type="SUPFAM" id="SSF54637">
    <property type="entry name" value="Thioesterase/thiol ester dehydrase-isomerase"/>
    <property type="match status" value="2"/>
</dbReference>
<dbReference type="PANTHER" id="PTHR31727:SF2">
    <property type="entry name" value="PALMITOYL-ACYL CARRIER PROTEIN THIOESTERASE, CHLOROPLASTIC"/>
    <property type="match status" value="1"/>
</dbReference>
<dbReference type="InterPro" id="IPR045023">
    <property type="entry name" value="FATA/B"/>
</dbReference>
<comment type="similarity">
    <text evidence="2 11">Belongs to the acyl-ACP thioesterase family.</text>
</comment>
<dbReference type="OrthoDB" id="618395at2759"/>
<keyword evidence="4 11" id="KW-0150">Chloroplast</keyword>
<keyword evidence="7 11" id="KW-0276">Fatty acid metabolism</keyword>
<evidence type="ECO:0000256" key="4">
    <source>
        <dbReference type="ARBA" id="ARBA00022528"/>
    </source>
</evidence>
<evidence type="ECO:0000256" key="5">
    <source>
        <dbReference type="ARBA" id="ARBA00022640"/>
    </source>
</evidence>
<evidence type="ECO:0000256" key="3">
    <source>
        <dbReference type="ARBA" id="ARBA00022516"/>
    </source>
</evidence>
<evidence type="ECO:0000256" key="11">
    <source>
        <dbReference type="RuleBase" id="RU363096"/>
    </source>
</evidence>
<evidence type="ECO:0000256" key="10">
    <source>
        <dbReference type="ARBA" id="ARBA00023160"/>
    </source>
</evidence>
<dbReference type="InterPro" id="IPR029069">
    <property type="entry name" value="HotDog_dom_sf"/>
</dbReference>
<dbReference type="AlphaFoldDB" id="A0A7J6X669"/>
<keyword evidence="10 11" id="KW-0275">Fatty acid biosynthesis</keyword>
<keyword evidence="8" id="KW-0809">Transit peptide</keyword>
<dbReference type="PANTHER" id="PTHR31727">
    <property type="entry name" value="OLEOYL-ACYL CARRIER PROTEIN THIOESTERASE 1, CHLOROPLASTIC"/>
    <property type="match status" value="1"/>
</dbReference>
<dbReference type="EC" id="3.1.2.-" evidence="11"/>
<dbReference type="InterPro" id="IPR049427">
    <property type="entry name" value="Acyl-ACP_TE_C"/>
</dbReference>
<feature type="domain" description="Acyl-ACP-thioesterase N-terminal" evidence="14">
    <location>
        <begin position="1"/>
        <end position="128"/>
    </location>
</feature>
<dbReference type="FunFam" id="3.10.129.10:FF:000014">
    <property type="entry name" value="Acyl-[acyl-carrier-protein] hydrolase"/>
    <property type="match status" value="1"/>
</dbReference>
<dbReference type="EMBL" id="JABWDY010004328">
    <property type="protein sequence ID" value="KAF5205251.1"/>
    <property type="molecule type" value="Genomic_DNA"/>
</dbReference>
<evidence type="ECO:0000259" key="15">
    <source>
        <dbReference type="Pfam" id="PF20791"/>
    </source>
</evidence>
<evidence type="ECO:0000256" key="12">
    <source>
        <dbReference type="SAM" id="MobiDB-lite"/>
    </source>
</evidence>
<keyword evidence="6 11" id="KW-0378">Hydrolase</keyword>
<organism evidence="16 17">
    <name type="scientific">Thalictrum thalictroides</name>
    <name type="common">Rue-anemone</name>
    <name type="synonym">Anemone thalictroides</name>
    <dbReference type="NCBI Taxonomy" id="46969"/>
    <lineage>
        <taxon>Eukaryota</taxon>
        <taxon>Viridiplantae</taxon>
        <taxon>Streptophyta</taxon>
        <taxon>Embryophyta</taxon>
        <taxon>Tracheophyta</taxon>
        <taxon>Spermatophyta</taxon>
        <taxon>Magnoliopsida</taxon>
        <taxon>Ranunculales</taxon>
        <taxon>Ranunculaceae</taxon>
        <taxon>Thalictroideae</taxon>
        <taxon>Thalictrum</taxon>
    </lineage>
</organism>
<keyword evidence="17" id="KW-1185">Reference proteome</keyword>
<accession>A0A7J6X669</accession>
<evidence type="ECO:0000256" key="6">
    <source>
        <dbReference type="ARBA" id="ARBA00022801"/>
    </source>
</evidence>
<name>A0A7J6X669_THATH</name>
<keyword evidence="5 11" id="KW-0934">Plastid</keyword>
<evidence type="ECO:0000313" key="17">
    <source>
        <dbReference type="Proteomes" id="UP000554482"/>
    </source>
</evidence>
<protein>
    <recommendedName>
        <fullName evidence="11">Acyl-[acyl-carrier-protein] hydrolase</fullName>
        <ecNumber evidence="11">3.1.2.-</ecNumber>
    </recommendedName>
</protein>
<feature type="region of interest" description="Disordered" evidence="12">
    <location>
        <begin position="22"/>
        <end position="50"/>
    </location>
</feature>
<comment type="subcellular location">
    <subcellularLocation>
        <location evidence="1 11">Plastid</location>
        <location evidence="1 11">Chloroplast</location>
    </subcellularLocation>
</comment>
<evidence type="ECO:0000313" key="16">
    <source>
        <dbReference type="EMBL" id="KAF5205251.1"/>
    </source>
</evidence>
<evidence type="ECO:0000256" key="7">
    <source>
        <dbReference type="ARBA" id="ARBA00022832"/>
    </source>
</evidence>
<dbReference type="Pfam" id="PF20791">
    <property type="entry name" value="Acyl-ACP_TE_C"/>
    <property type="match status" value="1"/>
</dbReference>
<evidence type="ECO:0000259" key="13">
    <source>
        <dbReference type="Pfam" id="PF01643"/>
    </source>
</evidence>
<dbReference type="GO" id="GO:0009507">
    <property type="term" value="C:chloroplast"/>
    <property type="evidence" value="ECO:0007669"/>
    <property type="project" value="UniProtKB-SubCell"/>
</dbReference>
<evidence type="ECO:0000256" key="8">
    <source>
        <dbReference type="ARBA" id="ARBA00022946"/>
    </source>
</evidence>
<dbReference type="CDD" id="cd00586">
    <property type="entry name" value="4HBT"/>
    <property type="match status" value="1"/>
</dbReference>
<comment type="function">
    <text evidence="11">Plays an essential role in chain termination during de novo fatty acid synthesis.</text>
</comment>
<dbReference type="GO" id="GO:0016297">
    <property type="term" value="F:fatty acyl-[ACP] hydrolase activity"/>
    <property type="evidence" value="ECO:0007669"/>
    <property type="project" value="InterPro"/>
</dbReference>
<comment type="caution">
    <text evidence="16">The sequence shown here is derived from an EMBL/GenBank/DDBJ whole genome shotgun (WGS) entry which is preliminary data.</text>
</comment>